<dbReference type="PANTHER" id="PTHR33710:SF77">
    <property type="entry name" value="DNASE I-LIKE SUPERFAMILY PROTEIN"/>
    <property type="match status" value="1"/>
</dbReference>
<protein>
    <submittedName>
        <fullName evidence="1">Uncharacterized protein</fullName>
    </submittedName>
</protein>
<dbReference type="InterPro" id="IPR036691">
    <property type="entry name" value="Endo/exonu/phosph_ase_sf"/>
</dbReference>
<sequence>MLGDYNELLSSHDKLGGNPLNPRRVQLFKECLDACGMVDLGFHGPKFTWVNKRDVGCFIQERLDRGFANTAWSDLYPKAAIHHLARTHSDHFLVLLRCDNPPFDQTN</sequence>
<accession>A0AAN7J4X6</accession>
<proteinExistence type="predicted"/>
<organism evidence="1 2">
    <name type="scientific">Quercus rubra</name>
    <name type="common">Northern red oak</name>
    <name type="synonym">Quercus borealis</name>
    <dbReference type="NCBI Taxonomy" id="3512"/>
    <lineage>
        <taxon>Eukaryota</taxon>
        <taxon>Viridiplantae</taxon>
        <taxon>Streptophyta</taxon>
        <taxon>Embryophyta</taxon>
        <taxon>Tracheophyta</taxon>
        <taxon>Spermatophyta</taxon>
        <taxon>Magnoliopsida</taxon>
        <taxon>eudicotyledons</taxon>
        <taxon>Gunneridae</taxon>
        <taxon>Pentapetalae</taxon>
        <taxon>rosids</taxon>
        <taxon>fabids</taxon>
        <taxon>Fagales</taxon>
        <taxon>Fagaceae</taxon>
        <taxon>Quercus</taxon>
    </lineage>
</organism>
<gene>
    <name evidence="1" type="ORF">RGQ29_015667</name>
</gene>
<dbReference type="SUPFAM" id="SSF56219">
    <property type="entry name" value="DNase I-like"/>
    <property type="match status" value="1"/>
</dbReference>
<dbReference type="EMBL" id="JAXUIC010000003">
    <property type="protein sequence ID" value="KAK4598285.1"/>
    <property type="molecule type" value="Genomic_DNA"/>
</dbReference>
<evidence type="ECO:0000313" key="1">
    <source>
        <dbReference type="EMBL" id="KAK4598285.1"/>
    </source>
</evidence>
<comment type="caution">
    <text evidence="1">The sequence shown here is derived from an EMBL/GenBank/DDBJ whole genome shotgun (WGS) entry which is preliminary data.</text>
</comment>
<dbReference type="PANTHER" id="PTHR33710">
    <property type="entry name" value="BNAC02G09200D PROTEIN"/>
    <property type="match status" value="1"/>
</dbReference>
<name>A0AAN7J4X6_QUERU</name>
<dbReference type="AlphaFoldDB" id="A0AAN7J4X6"/>
<reference evidence="1 2" key="1">
    <citation type="journal article" date="2023" name="G3 (Bethesda)">
        <title>A haplotype-resolved chromosome-scale genome for Quercus rubra L. provides insights into the genetics of adaptive traits for red oak species.</title>
        <authorList>
            <person name="Kapoor B."/>
            <person name="Jenkins J."/>
            <person name="Schmutz J."/>
            <person name="Zhebentyayeva T."/>
            <person name="Kuelheim C."/>
            <person name="Coggeshall M."/>
            <person name="Heim C."/>
            <person name="Lasky J.R."/>
            <person name="Leites L."/>
            <person name="Islam-Faridi N."/>
            <person name="Romero-Severson J."/>
            <person name="DeLeo V.L."/>
            <person name="Lucas S.M."/>
            <person name="Lazic D."/>
            <person name="Gailing O."/>
            <person name="Carlson J."/>
            <person name="Staton M."/>
        </authorList>
    </citation>
    <scope>NUCLEOTIDE SEQUENCE [LARGE SCALE GENOMIC DNA]</scope>
    <source>
        <strain evidence="1">Pseudo-F2</strain>
    </source>
</reference>
<dbReference type="Gene3D" id="3.60.10.10">
    <property type="entry name" value="Endonuclease/exonuclease/phosphatase"/>
    <property type="match status" value="1"/>
</dbReference>
<keyword evidence="2" id="KW-1185">Reference proteome</keyword>
<evidence type="ECO:0000313" key="2">
    <source>
        <dbReference type="Proteomes" id="UP001324115"/>
    </source>
</evidence>
<dbReference type="Proteomes" id="UP001324115">
    <property type="component" value="Unassembled WGS sequence"/>
</dbReference>